<dbReference type="EMBL" id="JABFAA010000011">
    <property type="protein sequence ID" value="MBA0696423.1"/>
    <property type="molecule type" value="Genomic_DNA"/>
</dbReference>
<dbReference type="AlphaFoldDB" id="A0A7J8YA28"/>
<sequence length="60" mass="6661">MGRDMGLQMVVIEGDALTVIHKLQKDHTDRSEMGFSYPTADLLVQASKRASFNEHSAKPT</sequence>
<evidence type="ECO:0000313" key="2">
    <source>
        <dbReference type="Proteomes" id="UP000593577"/>
    </source>
</evidence>
<protein>
    <submittedName>
        <fullName evidence="1">Uncharacterized protein</fullName>
    </submittedName>
</protein>
<keyword evidence="2" id="KW-1185">Reference proteome</keyword>
<dbReference type="Proteomes" id="UP000593577">
    <property type="component" value="Unassembled WGS sequence"/>
</dbReference>
<gene>
    <name evidence="1" type="ORF">Goari_002976</name>
</gene>
<organism evidence="1 2">
    <name type="scientific">Gossypium aridum</name>
    <name type="common">American cotton</name>
    <name type="synonym">Erioxylum aridum</name>
    <dbReference type="NCBI Taxonomy" id="34290"/>
    <lineage>
        <taxon>Eukaryota</taxon>
        <taxon>Viridiplantae</taxon>
        <taxon>Streptophyta</taxon>
        <taxon>Embryophyta</taxon>
        <taxon>Tracheophyta</taxon>
        <taxon>Spermatophyta</taxon>
        <taxon>Magnoliopsida</taxon>
        <taxon>eudicotyledons</taxon>
        <taxon>Gunneridae</taxon>
        <taxon>Pentapetalae</taxon>
        <taxon>rosids</taxon>
        <taxon>malvids</taxon>
        <taxon>Malvales</taxon>
        <taxon>Malvaceae</taxon>
        <taxon>Malvoideae</taxon>
        <taxon>Gossypium</taxon>
    </lineage>
</organism>
<reference evidence="1 2" key="1">
    <citation type="journal article" date="2019" name="Genome Biol. Evol.">
        <title>Insights into the evolution of the New World diploid cottons (Gossypium, subgenus Houzingenia) based on genome sequencing.</title>
        <authorList>
            <person name="Grover C.E."/>
            <person name="Arick M.A. 2nd"/>
            <person name="Thrash A."/>
            <person name="Conover J.L."/>
            <person name="Sanders W.S."/>
            <person name="Peterson D.G."/>
            <person name="Frelichowski J.E."/>
            <person name="Scheffler J.A."/>
            <person name="Scheffler B.E."/>
            <person name="Wendel J.F."/>
        </authorList>
    </citation>
    <scope>NUCLEOTIDE SEQUENCE [LARGE SCALE GENOMIC DNA]</scope>
    <source>
        <strain evidence="1">185</strain>
        <tissue evidence="1">Leaf</tissue>
    </source>
</reference>
<accession>A0A7J8YA28</accession>
<name>A0A7J8YA28_GOSAI</name>
<evidence type="ECO:0000313" key="1">
    <source>
        <dbReference type="EMBL" id="MBA0696423.1"/>
    </source>
</evidence>
<proteinExistence type="predicted"/>
<comment type="caution">
    <text evidence="1">The sequence shown here is derived from an EMBL/GenBank/DDBJ whole genome shotgun (WGS) entry which is preliminary data.</text>
</comment>